<feature type="transmembrane region" description="Helical" evidence="5">
    <location>
        <begin position="341"/>
        <end position="360"/>
    </location>
</feature>
<name>W6JTA4_9MICO</name>
<feature type="transmembrane region" description="Helical" evidence="5">
    <location>
        <begin position="57"/>
        <end position="77"/>
    </location>
</feature>
<keyword evidence="8" id="KW-1185">Reference proteome</keyword>
<dbReference type="InterPro" id="IPR036259">
    <property type="entry name" value="MFS_trans_sf"/>
</dbReference>
<comment type="caution">
    <text evidence="7">The sequence shown here is derived from an EMBL/GenBank/DDBJ whole genome shotgun (WGS) entry which is preliminary data.</text>
</comment>
<dbReference type="InterPro" id="IPR011701">
    <property type="entry name" value="MFS"/>
</dbReference>
<dbReference type="RefSeq" id="WP_162213199.1">
    <property type="nucleotide sequence ID" value="NZ_HG764815.1"/>
</dbReference>
<evidence type="ECO:0000256" key="3">
    <source>
        <dbReference type="ARBA" id="ARBA00022989"/>
    </source>
</evidence>
<proteinExistence type="predicted"/>
<evidence type="ECO:0000313" key="8">
    <source>
        <dbReference type="Proteomes" id="UP000035763"/>
    </source>
</evidence>
<dbReference type="STRING" id="1193182.BN11_1250005"/>
<evidence type="ECO:0000256" key="2">
    <source>
        <dbReference type="ARBA" id="ARBA00022692"/>
    </source>
</evidence>
<protein>
    <submittedName>
        <fullName evidence="7">Major facilitator superfamily protein</fullName>
    </submittedName>
</protein>
<feature type="transmembrane region" description="Helical" evidence="5">
    <location>
        <begin position="274"/>
        <end position="297"/>
    </location>
</feature>
<keyword evidence="3 5" id="KW-1133">Transmembrane helix</keyword>
<feature type="transmembrane region" description="Helical" evidence="5">
    <location>
        <begin position="21"/>
        <end position="37"/>
    </location>
</feature>
<accession>W6JTA4</accession>
<dbReference type="Pfam" id="PF07690">
    <property type="entry name" value="MFS_1"/>
    <property type="match status" value="1"/>
</dbReference>
<reference evidence="7 8" key="1">
    <citation type="journal article" date="2013" name="ISME J.">
        <title>A metabolic model for members of the genus Tetrasphaera involved in enhanced biological phosphorus removal.</title>
        <authorList>
            <person name="Kristiansen R."/>
            <person name="Nguyen H.T.T."/>
            <person name="Saunders A.M."/>
            <person name="Nielsen J.L."/>
            <person name="Wimmer R."/>
            <person name="Le V.Q."/>
            <person name="McIlroy S.J."/>
            <person name="Petrovski S."/>
            <person name="Seviour R.J."/>
            <person name="Calteau A."/>
            <person name="Nielsen K.L."/>
            <person name="Nielsen P.H."/>
        </authorList>
    </citation>
    <scope>NUCLEOTIDE SEQUENCE [LARGE SCALE GENOMIC DNA]</scope>
    <source>
        <strain evidence="7 8">Ben110</strain>
    </source>
</reference>
<feature type="transmembrane region" description="Helical" evidence="5">
    <location>
        <begin position="240"/>
        <end position="262"/>
    </location>
</feature>
<feature type="transmembrane region" description="Helical" evidence="5">
    <location>
        <begin position="113"/>
        <end position="134"/>
    </location>
</feature>
<keyword evidence="2 5" id="KW-0812">Transmembrane</keyword>
<dbReference type="InterPro" id="IPR020846">
    <property type="entry name" value="MFS_dom"/>
</dbReference>
<dbReference type="PROSITE" id="PS50850">
    <property type="entry name" value="MFS"/>
    <property type="match status" value="1"/>
</dbReference>
<organism evidence="7 8">
    <name type="scientific">Nostocoides australiense Ben110</name>
    <dbReference type="NCBI Taxonomy" id="1193182"/>
    <lineage>
        <taxon>Bacteria</taxon>
        <taxon>Bacillati</taxon>
        <taxon>Actinomycetota</taxon>
        <taxon>Actinomycetes</taxon>
        <taxon>Micrococcales</taxon>
        <taxon>Intrasporangiaceae</taxon>
        <taxon>Nostocoides</taxon>
    </lineage>
</organism>
<sequence>MTLISSRPVTRSASILSPEHRWVTIAAIALVTLGAYENRAITTILPVIADDLDGLRWFGLASAIPAATYLVATTVAGTWTDHRGPRRPLLFSLVLFALAQIASGLAPSMEVLLAARALSGIAEGGLDIALVVLVSDLMPEALRAKVFAAFATAWIVPSLVGPAVAGGIAQWLGWRAAFLLPLIMLIAVVPALLPALRRATARGAREWSASERATIRAAALVAGAIAMLTWGTSAGASGEFWGAAGAAAALFVIAVRLAHVLPSGSLRGERGAPALVLATLLVSLAFSALGSYLPLLLATVRGASPAIAGVTLTITGIFWAVGSNVSSRDAVRARFSPGQVAAAGMAVMTLGGFGPLLLALDVVSLPVAMGGWALAATGMGLVNNTLAVHLTVLVPDEERGRYLAGRTVAAAVGVAGATALGGALVAREADHLTAWPITITVAAGILAALITIPLARRVDVV</sequence>
<dbReference type="Proteomes" id="UP000035763">
    <property type="component" value="Unassembled WGS sequence"/>
</dbReference>
<evidence type="ECO:0000313" key="7">
    <source>
        <dbReference type="EMBL" id="CCH71997.1"/>
    </source>
</evidence>
<gene>
    <name evidence="7" type="ORF">BN11_1250005</name>
</gene>
<feature type="transmembrane region" description="Helical" evidence="5">
    <location>
        <begin position="217"/>
        <end position="234"/>
    </location>
</feature>
<keyword evidence="4 5" id="KW-0472">Membrane</keyword>
<feature type="transmembrane region" description="Helical" evidence="5">
    <location>
        <begin position="178"/>
        <end position="196"/>
    </location>
</feature>
<dbReference type="Gene3D" id="1.20.1250.20">
    <property type="entry name" value="MFS general substrate transporter like domains"/>
    <property type="match status" value="2"/>
</dbReference>
<dbReference type="AlphaFoldDB" id="W6JTA4"/>
<feature type="transmembrane region" description="Helical" evidence="5">
    <location>
        <begin position="407"/>
        <end position="426"/>
    </location>
</feature>
<evidence type="ECO:0000256" key="1">
    <source>
        <dbReference type="ARBA" id="ARBA00004651"/>
    </source>
</evidence>
<feature type="domain" description="Major facilitator superfamily (MFS) profile" evidence="6">
    <location>
        <begin position="23"/>
        <end position="459"/>
    </location>
</feature>
<dbReference type="SUPFAM" id="SSF103473">
    <property type="entry name" value="MFS general substrate transporter"/>
    <property type="match status" value="1"/>
</dbReference>
<comment type="subcellular location">
    <subcellularLocation>
        <location evidence="1">Cell membrane</location>
        <topology evidence="1">Multi-pass membrane protein</topology>
    </subcellularLocation>
</comment>
<dbReference type="GO" id="GO:0005886">
    <property type="term" value="C:plasma membrane"/>
    <property type="evidence" value="ECO:0007669"/>
    <property type="project" value="UniProtKB-SubCell"/>
</dbReference>
<feature type="transmembrane region" description="Helical" evidence="5">
    <location>
        <begin position="89"/>
        <end position="107"/>
    </location>
</feature>
<feature type="transmembrane region" description="Helical" evidence="5">
    <location>
        <begin position="303"/>
        <end position="321"/>
    </location>
</feature>
<dbReference type="PANTHER" id="PTHR23501:SF154">
    <property type="entry name" value="MULTIDRUG-EFFLUX TRANSPORTER RV1634-RELATED"/>
    <property type="match status" value="1"/>
</dbReference>
<feature type="transmembrane region" description="Helical" evidence="5">
    <location>
        <begin position="432"/>
        <end position="455"/>
    </location>
</feature>
<evidence type="ECO:0000256" key="5">
    <source>
        <dbReference type="SAM" id="Phobius"/>
    </source>
</evidence>
<dbReference type="GO" id="GO:0022857">
    <property type="term" value="F:transmembrane transporter activity"/>
    <property type="evidence" value="ECO:0007669"/>
    <property type="project" value="InterPro"/>
</dbReference>
<feature type="transmembrane region" description="Helical" evidence="5">
    <location>
        <begin position="146"/>
        <end position="172"/>
    </location>
</feature>
<dbReference type="EMBL" id="CAJA01000030">
    <property type="protein sequence ID" value="CCH71997.1"/>
    <property type="molecule type" value="Genomic_DNA"/>
</dbReference>
<evidence type="ECO:0000259" key="6">
    <source>
        <dbReference type="PROSITE" id="PS50850"/>
    </source>
</evidence>
<evidence type="ECO:0000256" key="4">
    <source>
        <dbReference type="ARBA" id="ARBA00023136"/>
    </source>
</evidence>
<feature type="transmembrane region" description="Helical" evidence="5">
    <location>
        <begin position="372"/>
        <end position="395"/>
    </location>
</feature>
<dbReference type="PANTHER" id="PTHR23501">
    <property type="entry name" value="MAJOR FACILITATOR SUPERFAMILY"/>
    <property type="match status" value="1"/>
</dbReference>